<dbReference type="SUPFAM" id="SSF51735">
    <property type="entry name" value="NAD(P)-binding Rossmann-fold domains"/>
    <property type="match status" value="1"/>
</dbReference>
<evidence type="ECO:0000313" key="7">
    <source>
        <dbReference type="Proteomes" id="UP001430172"/>
    </source>
</evidence>
<dbReference type="CDD" id="cd05260">
    <property type="entry name" value="GDP_MD_SDR_e"/>
    <property type="match status" value="1"/>
</dbReference>
<comment type="similarity">
    <text evidence="2">Belongs to the NAD(P)-dependent epimerase/dehydratase family. GDP-mannose 4,6-dehydratase subfamily.</text>
</comment>
<dbReference type="InterPro" id="IPR016040">
    <property type="entry name" value="NAD(P)-bd_dom"/>
</dbReference>
<reference evidence="6" key="1">
    <citation type="submission" date="2021-02" db="EMBL/GenBank/DDBJ databases">
        <title>Phycicoccus sp. MQZ13P-5T, whole genome shotgun sequence.</title>
        <authorList>
            <person name="Tuo L."/>
        </authorList>
    </citation>
    <scope>NUCLEOTIDE SEQUENCE</scope>
    <source>
        <strain evidence="6">MQZ13P-5</strain>
    </source>
</reference>
<dbReference type="Gene3D" id="3.40.50.720">
    <property type="entry name" value="NAD(P)-binding Rossmann-like Domain"/>
    <property type="match status" value="1"/>
</dbReference>
<gene>
    <name evidence="6" type="ORF">JQN70_01955</name>
</gene>
<dbReference type="EC" id="4.2.1.47" evidence="3"/>
<dbReference type="InterPro" id="IPR006368">
    <property type="entry name" value="GDP_Man_deHydtase"/>
</dbReference>
<comment type="cofactor">
    <cofactor evidence="1">
        <name>NADP(+)</name>
        <dbReference type="ChEBI" id="CHEBI:58349"/>
    </cofactor>
</comment>
<dbReference type="Pfam" id="PF16363">
    <property type="entry name" value="GDP_Man_Dehyd"/>
    <property type="match status" value="1"/>
</dbReference>
<dbReference type="PANTHER" id="PTHR43715:SF1">
    <property type="entry name" value="GDP-MANNOSE 4,6 DEHYDRATASE"/>
    <property type="match status" value="1"/>
</dbReference>
<comment type="caution">
    <text evidence="6">The sequence shown here is derived from an EMBL/GenBank/DDBJ whole genome shotgun (WGS) entry which is preliminary data.</text>
</comment>
<protein>
    <recommendedName>
        <fullName evidence="3">GDP-mannose 4,6-dehydratase</fullName>
        <ecNumber evidence="3">4.2.1.47</ecNumber>
    </recommendedName>
</protein>
<evidence type="ECO:0000259" key="5">
    <source>
        <dbReference type="Pfam" id="PF16363"/>
    </source>
</evidence>
<proteinExistence type="inferred from homology"/>
<dbReference type="Gene3D" id="3.90.25.10">
    <property type="entry name" value="UDP-galactose 4-epimerase, domain 1"/>
    <property type="match status" value="1"/>
</dbReference>
<evidence type="ECO:0000256" key="4">
    <source>
        <dbReference type="ARBA" id="ARBA00023239"/>
    </source>
</evidence>
<accession>A0ABS2CGZ5</accession>
<dbReference type="Proteomes" id="UP001430172">
    <property type="component" value="Unassembled WGS sequence"/>
</dbReference>
<dbReference type="InterPro" id="IPR036291">
    <property type="entry name" value="NAD(P)-bd_dom_sf"/>
</dbReference>
<dbReference type="RefSeq" id="WP_204129618.1">
    <property type="nucleotide sequence ID" value="NZ_JAFDVD010000003.1"/>
</dbReference>
<dbReference type="PANTHER" id="PTHR43715">
    <property type="entry name" value="GDP-MANNOSE 4,6-DEHYDRATASE"/>
    <property type="match status" value="1"/>
</dbReference>
<feature type="domain" description="NAD(P)-binding" evidence="5">
    <location>
        <begin position="5"/>
        <end position="309"/>
    </location>
</feature>
<name>A0ABS2CGZ5_9MICO</name>
<organism evidence="6 7">
    <name type="scientific">Phycicoccus sonneratiae</name>
    <dbReference type="NCBI Taxonomy" id="2807628"/>
    <lineage>
        <taxon>Bacteria</taxon>
        <taxon>Bacillati</taxon>
        <taxon>Actinomycetota</taxon>
        <taxon>Actinomycetes</taxon>
        <taxon>Micrococcales</taxon>
        <taxon>Intrasporangiaceae</taxon>
        <taxon>Phycicoccus</taxon>
    </lineage>
</organism>
<keyword evidence="7" id="KW-1185">Reference proteome</keyword>
<sequence length="317" mass="34030">MSTALVTGATGQDGGYLVERLLAEGLEVHGLVRREDLGGPLPEGLVVHEVDLGGPDDDLAALVDRVAPDELYNLGGVSSVAQSWADPLLTTRVSGTAALVLLEAARRVRERTGREVRFLQAASAEIFGEPPVAPQDEDTPVRPVSPYGAAKALAHHGVGIARARGQFATSVVLYNHESPRRPRTFVTRKITHTVAAIAAGRAERLVLGNLDARRDWGWAPDYVDAMVRAVRHDEPADYVVATGEAHTVRDLVAAAFARVGITDWEPLVEVDPALLRPADPSLLVGDATRARTRLGWAPSVTFTELVARMVDAERFDA</sequence>
<dbReference type="EMBL" id="JAFDVD010000003">
    <property type="protein sequence ID" value="MBM6399143.1"/>
    <property type="molecule type" value="Genomic_DNA"/>
</dbReference>
<evidence type="ECO:0000313" key="6">
    <source>
        <dbReference type="EMBL" id="MBM6399143.1"/>
    </source>
</evidence>
<evidence type="ECO:0000256" key="3">
    <source>
        <dbReference type="ARBA" id="ARBA00011989"/>
    </source>
</evidence>
<evidence type="ECO:0000256" key="2">
    <source>
        <dbReference type="ARBA" id="ARBA00009263"/>
    </source>
</evidence>
<keyword evidence="4" id="KW-0456">Lyase</keyword>
<evidence type="ECO:0000256" key="1">
    <source>
        <dbReference type="ARBA" id="ARBA00001937"/>
    </source>
</evidence>